<dbReference type="EMBL" id="ASHM01037227">
    <property type="protein sequence ID" value="PNX80086.1"/>
    <property type="molecule type" value="Genomic_DNA"/>
</dbReference>
<sequence length="55" mass="6061">MSEALTMEGVSSSKSEEELREGSTQDMYPVTPPPPPLNSRRRKGIPHRAPFGSSF</sequence>
<protein>
    <submittedName>
        <fullName evidence="2">Uncharacterized protein</fullName>
    </submittedName>
</protein>
<reference evidence="2 3" key="1">
    <citation type="journal article" date="2014" name="Am. J. Bot.">
        <title>Genome assembly and annotation for red clover (Trifolium pratense; Fabaceae).</title>
        <authorList>
            <person name="Istvanek J."/>
            <person name="Jaros M."/>
            <person name="Krenek A."/>
            <person name="Repkova J."/>
        </authorList>
    </citation>
    <scope>NUCLEOTIDE SEQUENCE [LARGE SCALE GENOMIC DNA]</scope>
    <source>
        <strain evidence="3">cv. Tatra</strain>
        <tissue evidence="2">Young leaves</tissue>
    </source>
</reference>
<evidence type="ECO:0000313" key="2">
    <source>
        <dbReference type="EMBL" id="PNX80086.1"/>
    </source>
</evidence>
<dbReference type="Proteomes" id="UP000236291">
    <property type="component" value="Unassembled WGS sequence"/>
</dbReference>
<reference evidence="2 3" key="2">
    <citation type="journal article" date="2017" name="Front. Plant Sci.">
        <title>Gene Classification and Mining of Molecular Markers Useful in Red Clover (Trifolium pratense) Breeding.</title>
        <authorList>
            <person name="Istvanek J."/>
            <person name="Dluhosova J."/>
            <person name="Dluhos P."/>
            <person name="Patkova L."/>
            <person name="Nedelnik J."/>
            <person name="Repkova J."/>
        </authorList>
    </citation>
    <scope>NUCLEOTIDE SEQUENCE [LARGE SCALE GENOMIC DNA]</scope>
    <source>
        <strain evidence="3">cv. Tatra</strain>
        <tissue evidence="2">Young leaves</tissue>
    </source>
</reference>
<organism evidence="2 3">
    <name type="scientific">Trifolium pratense</name>
    <name type="common">Red clover</name>
    <dbReference type="NCBI Taxonomy" id="57577"/>
    <lineage>
        <taxon>Eukaryota</taxon>
        <taxon>Viridiplantae</taxon>
        <taxon>Streptophyta</taxon>
        <taxon>Embryophyta</taxon>
        <taxon>Tracheophyta</taxon>
        <taxon>Spermatophyta</taxon>
        <taxon>Magnoliopsida</taxon>
        <taxon>eudicotyledons</taxon>
        <taxon>Gunneridae</taxon>
        <taxon>Pentapetalae</taxon>
        <taxon>rosids</taxon>
        <taxon>fabids</taxon>
        <taxon>Fabales</taxon>
        <taxon>Fabaceae</taxon>
        <taxon>Papilionoideae</taxon>
        <taxon>50 kb inversion clade</taxon>
        <taxon>NPAAA clade</taxon>
        <taxon>Hologalegina</taxon>
        <taxon>IRL clade</taxon>
        <taxon>Trifolieae</taxon>
        <taxon>Trifolium</taxon>
    </lineage>
</organism>
<gene>
    <name evidence="2" type="ORF">L195_g036081</name>
</gene>
<accession>A0A2K3LNH1</accession>
<comment type="caution">
    <text evidence="2">The sequence shown here is derived from an EMBL/GenBank/DDBJ whole genome shotgun (WGS) entry which is preliminary data.</text>
</comment>
<proteinExistence type="predicted"/>
<feature type="compositionally biased region" description="Basic and acidic residues" evidence="1">
    <location>
        <begin position="14"/>
        <end position="23"/>
    </location>
</feature>
<evidence type="ECO:0000256" key="1">
    <source>
        <dbReference type="SAM" id="MobiDB-lite"/>
    </source>
</evidence>
<feature type="region of interest" description="Disordered" evidence="1">
    <location>
        <begin position="1"/>
        <end position="55"/>
    </location>
</feature>
<dbReference type="AlphaFoldDB" id="A0A2K3LNH1"/>
<name>A0A2K3LNH1_TRIPR</name>
<evidence type="ECO:0000313" key="3">
    <source>
        <dbReference type="Proteomes" id="UP000236291"/>
    </source>
</evidence>